<accession>A0ABQ8J2W2</accession>
<gene>
    <name evidence="1" type="ORF">DERP_011901</name>
</gene>
<protein>
    <submittedName>
        <fullName evidence="1">Uncharacterized protein</fullName>
    </submittedName>
</protein>
<name>A0ABQ8J2W2_DERPT</name>
<reference evidence="1 2" key="2">
    <citation type="journal article" date="2022" name="Mol. Biol. Evol.">
        <title>Comparative Genomics Reveals Insights into the Divergent Evolution of Astigmatic Mites and Household Pest Adaptations.</title>
        <authorList>
            <person name="Xiong Q."/>
            <person name="Wan A.T."/>
            <person name="Liu X."/>
            <person name="Fung C.S."/>
            <person name="Xiao X."/>
            <person name="Malainual N."/>
            <person name="Hou J."/>
            <person name="Wang L."/>
            <person name="Wang M."/>
            <person name="Yang K.Y."/>
            <person name="Cui Y."/>
            <person name="Leung E.L."/>
            <person name="Nong W."/>
            <person name="Shin S.K."/>
            <person name="Au S.W."/>
            <person name="Jeong K.Y."/>
            <person name="Chew F.T."/>
            <person name="Hui J.H."/>
            <person name="Leung T.F."/>
            <person name="Tungtrongchitr A."/>
            <person name="Zhong N."/>
            <person name="Liu Z."/>
            <person name="Tsui S.K."/>
        </authorList>
    </citation>
    <scope>NUCLEOTIDE SEQUENCE [LARGE SCALE GENOMIC DNA]</scope>
    <source>
        <strain evidence="1">Derp</strain>
    </source>
</reference>
<reference evidence="1 2" key="1">
    <citation type="journal article" date="2018" name="J. Allergy Clin. Immunol.">
        <title>High-quality assembly of Dermatophagoides pteronyssinus genome and transcriptome reveals a wide range of novel allergens.</title>
        <authorList>
            <person name="Liu X.Y."/>
            <person name="Yang K.Y."/>
            <person name="Wang M.Q."/>
            <person name="Kwok J.S."/>
            <person name="Zeng X."/>
            <person name="Yang Z."/>
            <person name="Xiao X.J."/>
            <person name="Lau C.P."/>
            <person name="Li Y."/>
            <person name="Huang Z.M."/>
            <person name="Ba J.G."/>
            <person name="Yim A.K."/>
            <person name="Ouyang C.Y."/>
            <person name="Ngai S.M."/>
            <person name="Chan T.F."/>
            <person name="Leung E.L."/>
            <person name="Liu L."/>
            <person name="Liu Z.G."/>
            <person name="Tsui S.K."/>
        </authorList>
    </citation>
    <scope>NUCLEOTIDE SEQUENCE [LARGE SCALE GENOMIC DNA]</scope>
    <source>
        <strain evidence="1">Derp</strain>
    </source>
</reference>
<organism evidence="1 2">
    <name type="scientific">Dermatophagoides pteronyssinus</name>
    <name type="common">European house dust mite</name>
    <dbReference type="NCBI Taxonomy" id="6956"/>
    <lineage>
        <taxon>Eukaryota</taxon>
        <taxon>Metazoa</taxon>
        <taxon>Ecdysozoa</taxon>
        <taxon>Arthropoda</taxon>
        <taxon>Chelicerata</taxon>
        <taxon>Arachnida</taxon>
        <taxon>Acari</taxon>
        <taxon>Acariformes</taxon>
        <taxon>Sarcoptiformes</taxon>
        <taxon>Astigmata</taxon>
        <taxon>Psoroptidia</taxon>
        <taxon>Analgoidea</taxon>
        <taxon>Pyroglyphidae</taxon>
        <taxon>Dermatophagoidinae</taxon>
        <taxon>Dermatophagoides</taxon>
    </lineage>
</organism>
<evidence type="ECO:0000313" key="2">
    <source>
        <dbReference type="Proteomes" id="UP000887458"/>
    </source>
</evidence>
<sequence length="77" mass="8693">MKTSIRHPKETLIEFELFILANRKRPKTNCEIRKTYSLLVRGVAFCNDDVVLVNNFVRSTPAVIIPGTTLGPFAVCE</sequence>
<keyword evidence="2" id="KW-1185">Reference proteome</keyword>
<comment type="caution">
    <text evidence="1">The sequence shown here is derived from an EMBL/GenBank/DDBJ whole genome shotgun (WGS) entry which is preliminary data.</text>
</comment>
<evidence type="ECO:0000313" key="1">
    <source>
        <dbReference type="EMBL" id="KAH9416786.1"/>
    </source>
</evidence>
<dbReference type="EMBL" id="NJHN03000086">
    <property type="protein sequence ID" value="KAH9416786.1"/>
    <property type="molecule type" value="Genomic_DNA"/>
</dbReference>
<dbReference type="Proteomes" id="UP000887458">
    <property type="component" value="Unassembled WGS sequence"/>
</dbReference>
<proteinExistence type="predicted"/>